<dbReference type="OrthoDB" id="6266590at2759"/>
<keyword evidence="3" id="KW-1185">Reference proteome</keyword>
<dbReference type="Gene3D" id="2.60.40.10">
    <property type="entry name" value="Immunoglobulins"/>
    <property type="match status" value="1"/>
</dbReference>
<evidence type="ECO:0000313" key="3">
    <source>
        <dbReference type="Proteomes" id="UP000479000"/>
    </source>
</evidence>
<protein>
    <recommendedName>
        <fullName evidence="1">Fibronectin type-III domain-containing protein</fullName>
    </recommendedName>
</protein>
<sequence>MDHMTCVLNLVFDCRFRESGESDWSTIPVTPSGSTQITVHKLNPGTTYEFQVIGKNPLGDGMLSKVLTVRTL</sequence>
<dbReference type="PROSITE" id="PS50853">
    <property type="entry name" value="FN3"/>
    <property type="match status" value="1"/>
</dbReference>
<gene>
    <name evidence="2" type="ORF">NTEN_LOCUS7349</name>
</gene>
<evidence type="ECO:0000313" key="2">
    <source>
        <dbReference type="EMBL" id="CAB0001562.1"/>
    </source>
</evidence>
<dbReference type="AlphaFoldDB" id="A0A6H5GF66"/>
<dbReference type="SUPFAM" id="SSF49265">
    <property type="entry name" value="Fibronectin type III"/>
    <property type="match status" value="1"/>
</dbReference>
<feature type="non-terminal residue" evidence="2">
    <location>
        <position position="72"/>
    </location>
</feature>
<feature type="domain" description="Fibronectin type-III" evidence="1">
    <location>
        <begin position="1"/>
        <end position="72"/>
    </location>
</feature>
<dbReference type="Pfam" id="PF00041">
    <property type="entry name" value="fn3"/>
    <property type="match status" value="1"/>
</dbReference>
<dbReference type="Proteomes" id="UP000479000">
    <property type="component" value="Unassembled WGS sequence"/>
</dbReference>
<evidence type="ECO:0000259" key="1">
    <source>
        <dbReference type="PROSITE" id="PS50853"/>
    </source>
</evidence>
<name>A0A6H5GF66_9HEMI</name>
<organism evidence="2 3">
    <name type="scientific">Nesidiocoris tenuis</name>
    <dbReference type="NCBI Taxonomy" id="355587"/>
    <lineage>
        <taxon>Eukaryota</taxon>
        <taxon>Metazoa</taxon>
        <taxon>Ecdysozoa</taxon>
        <taxon>Arthropoda</taxon>
        <taxon>Hexapoda</taxon>
        <taxon>Insecta</taxon>
        <taxon>Pterygota</taxon>
        <taxon>Neoptera</taxon>
        <taxon>Paraneoptera</taxon>
        <taxon>Hemiptera</taxon>
        <taxon>Heteroptera</taxon>
        <taxon>Panheteroptera</taxon>
        <taxon>Cimicomorpha</taxon>
        <taxon>Miridae</taxon>
        <taxon>Dicyphina</taxon>
        <taxon>Nesidiocoris</taxon>
    </lineage>
</organism>
<dbReference type="CDD" id="cd00063">
    <property type="entry name" value="FN3"/>
    <property type="match status" value="1"/>
</dbReference>
<dbReference type="InterPro" id="IPR036116">
    <property type="entry name" value="FN3_sf"/>
</dbReference>
<proteinExistence type="predicted"/>
<dbReference type="EMBL" id="CADCXU010011120">
    <property type="protein sequence ID" value="CAB0001562.1"/>
    <property type="molecule type" value="Genomic_DNA"/>
</dbReference>
<dbReference type="InterPro" id="IPR013783">
    <property type="entry name" value="Ig-like_fold"/>
</dbReference>
<dbReference type="InterPro" id="IPR003961">
    <property type="entry name" value="FN3_dom"/>
</dbReference>
<reference evidence="2 3" key="1">
    <citation type="submission" date="2020-02" db="EMBL/GenBank/DDBJ databases">
        <authorList>
            <person name="Ferguson B K."/>
        </authorList>
    </citation>
    <scope>NUCLEOTIDE SEQUENCE [LARGE SCALE GENOMIC DNA]</scope>
</reference>
<accession>A0A6H5GF66</accession>